<name>A0A8H4EJT0_GIGMA</name>
<comment type="caution">
    <text evidence="3">The sequence shown here is derived from an EMBL/GenBank/DDBJ whole genome shotgun (WGS) entry which is preliminary data.</text>
</comment>
<evidence type="ECO:0000313" key="3">
    <source>
        <dbReference type="EMBL" id="KAF0498865.1"/>
    </source>
</evidence>
<reference evidence="3 4" key="1">
    <citation type="journal article" date="2019" name="Environ. Microbiol.">
        <title>At the nexus of three kingdoms: the genome of the mycorrhizal fungus Gigaspora margarita provides insights into plant, endobacterial and fungal interactions.</title>
        <authorList>
            <person name="Venice F."/>
            <person name="Ghignone S."/>
            <person name="Salvioli di Fossalunga A."/>
            <person name="Amselem J."/>
            <person name="Novero M."/>
            <person name="Xianan X."/>
            <person name="Sedzielewska Toro K."/>
            <person name="Morin E."/>
            <person name="Lipzen A."/>
            <person name="Grigoriev I.V."/>
            <person name="Henrissat B."/>
            <person name="Martin F.M."/>
            <person name="Bonfante P."/>
        </authorList>
    </citation>
    <scope>NUCLEOTIDE SEQUENCE [LARGE SCALE GENOMIC DNA]</scope>
    <source>
        <strain evidence="3 4">BEG34</strain>
    </source>
</reference>
<proteinExistence type="predicted"/>
<keyword evidence="1" id="KW-0732">Signal</keyword>
<evidence type="ECO:0000259" key="2">
    <source>
        <dbReference type="Pfam" id="PF05699"/>
    </source>
</evidence>
<dbReference type="AlphaFoldDB" id="A0A8H4EJT0"/>
<dbReference type="Pfam" id="PF05699">
    <property type="entry name" value="Dimer_Tnp_hAT"/>
    <property type="match status" value="1"/>
</dbReference>
<dbReference type="OrthoDB" id="2442861at2759"/>
<feature type="signal peptide" evidence="1">
    <location>
        <begin position="1"/>
        <end position="21"/>
    </location>
</feature>
<evidence type="ECO:0000313" key="4">
    <source>
        <dbReference type="Proteomes" id="UP000439903"/>
    </source>
</evidence>
<dbReference type="Proteomes" id="UP000439903">
    <property type="component" value="Unassembled WGS sequence"/>
</dbReference>
<protein>
    <submittedName>
        <fullName evidence="3">Zinc finger protein</fullName>
    </submittedName>
</protein>
<dbReference type="SUPFAM" id="SSF53098">
    <property type="entry name" value="Ribonuclease H-like"/>
    <property type="match status" value="1"/>
</dbReference>
<dbReference type="EMBL" id="WTPW01000567">
    <property type="protein sequence ID" value="KAF0498865.1"/>
    <property type="molecule type" value="Genomic_DNA"/>
</dbReference>
<dbReference type="PANTHER" id="PTHR46880:SF5">
    <property type="entry name" value="DUF4371 DOMAIN-CONTAINING PROTEIN"/>
    <property type="match status" value="1"/>
</dbReference>
<dbReference type="PANTHER" id="PTHR46880">
    <property type="entry name" value="RAS-ASSOCIATING DOMAIN-CONTAINING PROTEIN"/>
    <property type="match status" value="1"/>
</dbReference>
<dbReference type="InterPro" id="IPR008906">
    <property type="entry name" value="HATC_C_dom"/>
</dbReference>
<dbReference type="InterPro" id="IPR012337">
    <property type="entry name" value="RNaseH-like_sf"/>
</dbReference>
<accession>A0A8H4EJT0</accession>
<sequence length="73" mass="8557">MLASLLLTLPLSNAYVERVFSYQNNIKTKLRNRMSLKTLNDLLIISLNGPSLNLFDFEKAYDYWASNPYYFQT</sequence>
<keyword evidence="4" id="KW-1185">Reference proteome</keyword>
<gene>
    <name evidence="3" type="ORF">F8M41_020513</name>
</gene>
<dbReference type="GO" id="GO:0046983">
    <property type="term" value="F:protein dimerization activity"/>
    <property type="evidence" value="ECO:0007669"/>
    <property type="project" value="InterPro"/>
</dbReference>
<feature type="chain" id="PRO_5034500335" evidence="1">
    <location>
        <begin position="22"/>
        <end position="73"/>
    </location>
</feature>
<feature type="domain" description="HAT C-terminal dimerisation" evidence="2">
    <location>
        <begin position="2"/>
        <end position="48"/>
    </location>
</feature>
<evidence type="ECO:0000256" key="1">
    <source>
        <dbReference type="SAM" id="SignalP"/>
    </source>
</evidence>
<organism evidence="3 4">
    <name type="scientific">Gigaspora margarita</name>
    <dbReference type="NCBI Taxonomy" id="4874"/>
    <lineage>
        <taxon>Eukaryota</taxon>
        <taxon>Fungi</taxon>
        <taxon>Fungi incertae sedis</taxon>
        <taxon>Mucoromycota</taxon>
        <taxon>Glomeromycotina</taxon>
        <taxon>Glomeromycetes</taxon>
        <taxon>Diversisporales</taxon>
        <taxon>Gigasporaceae</taxon>
        <taxon>Gigaspora</taxon>
    </lineage>
</organism>